<feature type="binding site" evidence="9">
    <location>
        <position position="123"/>
    </location>
    <ligand>
        <name>Zn(2+)</name>
        <dbReference type="ChEBI" id="CHEBI:29105"/>
        <note>catalytic</note>
    </ligand>
</feature>
<dbReference type="SUPFAM" id="SSF55486">
    <property type="entry name" value="Metalloproteases ('zincins'), catalytic domain"/>
    <property type="match status" value="1"/>
</dbReference>
<evidence type="ECO:0000256" key="3">
    <source>
        <dbReference type="ARBA" id="ARBA00022552"/>
    </source>
</evidence>
<comment type="similarity">
    <text evidence="1 9">Belongs to the endoribonuclease YbeY family.</text>
</comment>
<reference evidence="11 12" key="1">
    <citation type="submission" date="2020-11" db="EMBL/GenBank/DDBJ databases">
        <title>Corynebacterium sp. ZJ-599.</title>
        <authorList>
            <person name="Zhou J."/>
        </authorList>
    </citation>
    <scope>NUCLEOTIDE SEQUENCE [LARGE SCALE GENOMIC DNA]</scope>
    <source>
        <strain evidence="11 12">ZJ-599</strain>
    </source>
</reference>
<keyword evidence="3 9" id="KW-0698">rRNA processing</keyword>
<dbReference type="GO" id="GO:0004521">
    <property type="term" value="F:RNA endonuclease activity"/>
    <property type="evidence" value="ECO:0007669"/>
    <property type="project" value="UniProtKB-UniRule"/>
</dbReference>
<comment type="function">
    <text evidence="9">Single strand-specific metallo-endoribonuclease involved in late-stage 70S ribosome quality control and in maturation of the 3' terminus of the 16S rRNA.</text>
</comment>
<keyword evidence="12" id="KW-1185">Reference proteome</keyword>
<gene>
    <name evidence="9 11" type="primary">ybeY</name>
    <name evidence="11" type="ORF">G7Y31_08635</name>
</gene>
<keyword evidence="2 9" id="KW-0690">Ribosome biogenesis</keyword>
<evidence type="ECO:0000256" key="2">
    <source>
        <dbReference type="ARBA" id="ARBA00022517"/>
    </source>
</evidence>
<dbReference type="EC" id="3.1.-.-" evidence="9"/>
<sequence>MSIEFLNECGFGGVNEEMLIDVASFAFGRMDVHPDAECTITAVDVETMADLHVRWMDLEGPTDVMSFPMDELTPGMSGAGRPDTPEPGPAMLGDIVLCPEFALRQAEAAGHSLGHELALLTVHGCLHLLGYDHVTPAEEKEMFGLQNELLADWYDDLAARGVSYQPKPSGPKAFPDAAERAELDKQVPGGGIPALGESLQQPGQA</sequence>
<keyword evidence="8 9" id="KW-0862">Zinc</keyword>
<dbReference type="RefSeq" id="WP_165009401.1">
    <property type="nucleotide sequence ID" value="NZ_CP064954.1"/>
</dbReference>
<protein>
    <recommendedName>
        <fullName evidence="9">Endoribonuclease YbeY</fullName>
        <ecNumber evidence="9">3.1.-.-</ecNumber>
    </recommendedName>
</protein>
<feature type="binding site" evidence="9">
    <location>
        <position position="127"/>
    </location>
    <ligand>
        <name>Zn(2+)</name>
        <dbReference type="ChEBI" id="CHEBI:29105"/>
        <note>catalytic</note>
    </ligand>
</feature>
<dbReference type="GO" id="GO:0005737">
    <property type="term" value="C:cytoplasm"/>
    <property type="evidence" value="ECO:0007669"/>
    <property type="project" value="UniProtKB-SubCell"/>
</dbReference>
<dbReference type="InterPro" id="IPR002036">
    <property type="entry name" value="YbeY"/>
</dbReference>
<dbReference type="InterPro" id="IPR023091">
    <property type="entry name" value="MetalPrtase_cat_dom_sf_prd"/>
</dbReference>
<dbReference type="Proteomes" id="UP000594681">
    <property type="component" value="Chromosome"/>
</dbReference>
<evidence type="ECO:0000256" key="10">
    <source>
        <dbReference type="SAM" id="MobiDB-lite"/>
    </source>
</evidence>
<dbReference type="EMBL" id="CP064954">
    <property type="protein sequence ID" value="QPK78613.1"/>
    <property type="molecule type" value="Genomic_DNA"/>
</dbReference>
<keyword evidence="5 9" id="KW-0479">Metal-binding</keyword>
<dbReference type="NCBIfam" id="TIGR00043">
    <property type="entry name" value="rRNA maturation RNase YbeY"/>
    <property type="match status" value="1"/>
</dbReference>
<dbReference type="HAMAP" id="MF_00009">
    <property type="entry name" value="Endoribonucl_YbeY"/>
    <property type="match status" value="1"/>
</dbReference>
<keyword evidence="6 9" id="KW-0255">Endonuclease</keyword>
<dbReference type="PANTHER" id="PTHR46986:SF1">
    <property type="entry name" value="ENDORIBONUCLEASE YBEY, CHLOROPLASTIC"/>
    <property type="match status" value="1"/>
</dbReference>
<evidence type="ECO:0000256" key="4">
    <source>
        <dbReference type="ARBA" id="ARBA00022722"/>
    </source>
</evidence>
<dbReference type="AlphaFoldDB" id="A0A7T0P9C3"/>
<evidence type="ECO:0000313" key="12">
    <source>
        <dbReference type="Proteomes" id="UP000594681"/>
    </source>
</evidence>
<dbReference type="GO" id="GO:0008270">
    <property type="term" value="F:zinc ion binding"/>
    <property type="evidence" value="ECO:0007669"/>
    <property type="project" value="UniProtKB-UniRule"/>
</dbReference>
<dbReference type="PROSITE" id="PS01306">
    <property type="entry name" value="UPF0054"/>
    <property type="match status" value="1"/>
</dbReference>
<keyword evidence="9" id="KW-0963">Cytoplasm</keyword>
<evidence type="ECO:0000256" key="1">
    <source>
        <dbReference type="ARBA" id="ARBA00010875"/>
    </source>
</evidence>
<organism evidence="11 12">
    <name type="scientific">Corynebacterium lizhenjunii</name>
    <dbReference type="NCBI Taxonomy" id="2709394"/>
    <lineage>
        <taxon>Bacteria</taxon>
        <taxon>Bacillati</taxon>
        <taxon>Actinomycetota</taxon>
        <taxon>Actinomycetes</taxon>
        <taxon>Mycobacteriales</taxon>
        <taxon>Corynebacteriaceae</taxon>
        <taxon>Corynebacterium</taxon>
    </lineage>
</organism>
<evidence type="ECO:0000256" key="7">
    <source>
        <dbReference type="ARBA" id="ARBA00022801"/>
    </source>
</evidence>
<proteinExistence type="inferred from homology"/>
<keyword evidence="7 9" id="KW-0378">Hydrolase</keyword>
<evidence type="ECO:0000313" key="11">
    <source>
        <dbReference type="EMBL" id="QPK78613.1"/>
    </source>
</evidence>
<evidence type="ECO:0000256" key="5">
    <source>
        <dbReference type="ARBA" id="ARBA00022723"/>
    </source>
</evidence>
<dbReference type="InterPro" id="IPR020549">
    <property type="entry name" value="YbeY_CS"/>
</dbReference>
<dbReference type="GO" id="GO:0006364">
    <property type="term" value="P:rRNA processing"/>
    <property type="evidence" value="ECO:0007669"/>
    <property type="project" value="UniProtKB-UniRule"/>
</dbReference>
<accession>A0A7T0P9C3</accession>
<feature type="region of interest" description="Disordered" evidence="10">
    <location>
        <begin position="164"/>
        <end position="205"/>
    </location>
</feature>
<dbReference type="Gene3D" id="3.40.390.30">
    <property type="entry name" value="Metalloproteases ('zincins'), catalytic domain"/>
    <property type="match status" value="1"/>
</dbReference>
<comment type="cofactor">
    <cofactor evidence="9">
        <name>Zn(2+)</name>
        <dbReference type="ChEBI" id="CHEBI:29105"/>
    </cofactor>
    <text evidence="9">Binds 1 zinc ion.</text>
</comment>
<evidence type="ECO:0000256" key="9">
    <source>
        <dbReference type="HAMAP-Rule" id="MF_00009"/>
    </source>
</evidence>
<name>A0A7T0P9C3_9CORY</name>
<dbReference type="Pfam" id="PF02130">
    <property type="entry name" value="YbeY"/>
    <property type="match status" value="1"/>
</dbReference>
<evidence type="ECO:0000256" key="8">
    <source>
        <dbReference type="ARBA" id="ARBA00022833"/>
    </source>
</evidence>
<comment type="subcellular location">
    <subcellularLocation>
        <location evidence="9">Cytoplasm</location>
    </subcellularLocation>
</comment>
<feature type="binding site" evidence="9">
    <location>
        <position position="133"/>
    </location>
    <ligand>
        <name>Zn(2+)</name>
        <dbReference type="ChEBI" id="CHEBI:29105"/>
        <note>catalytic</note>
    </ligand>
</feature>
<evidence type="ECO:0000256" key="6">
    <source>
        <dbReference type="ARBA" id="ARBA00022759"/>
    </source>
</evidence>
<dbReference type="GO" id="GO:0004222">
    <property type="term" value="F:metalloendopeptidase activity"/>
    <property type="evidence" value="ECO:0007669"/>
    <property type="project" value="InterPro"/>
</dbReference>
<dbReference type="KEGG" id="cliz:G7Y31_08635"/>
<dbReference type="PANTHER" id="PTHR46986">
    <property type="entry name" value="ENDORIBONUCLEASE YBEY, CHLOROPLASTIC"/>
    <property type="match status" value="1"/>
</dbReference>
<keyword evidence="4 9" id="KW-0540">Nuclease</keyword>